<reference evidence="2" key="2">
    <citation type="submission" date="2023-06" db="EMBL/GenBank/DDBJ databases">
        <authorList>
            <consortium name="Lawrence Berkeley National Laboratory"/>
            <person name="Mondo S.J."/>
            <person name="Hensen N."/>
            <person name="Bonometti L."/>
            <person name="Westerberg I."/>
            <person name="Brannstrom I.O."/>
            <person name="Guillou S."/>
            <person name="Cros-Aarteil S."/>
            <person name="Calhoun S."/>
            <person name="Haridas S."/>
            <person name="Kuo A."/>
            <person name="Pangilinan J."/>
            <person name="Riley R."/>
            <person name="Labutti K."/>
            <person name="Andreopoulos B."/>
            <person name="Lipzen A."/>
            <person name="Chen C."/>
            <person name="Yanf M."/>
            <person name="Daum C."/>
            <person name="Ng V."/>
            <person name="Clum A."/>
            <person name="Steindorff A."/>
            <person name="Ohm R."/>
            <person name="Martin F."/>
            <person name="Silar P."/>
            <person name="Natvig D."/>
            <person name="Lalanne C."/>
            <person name="Gautier V."/>
            <person name="Ament-Velasquez S.L."/>
            <person name="Kruys A."/>
            <person name="Hutchinson M.I."/>
            <person name="Powell A.J."/>
            <person name="Barry K."/>
            <person name="Miller A.N."/>
            <person name="Grigoriev I.V."/>
            <person name="Debuchy R."/>
            <person name="Gladieux P."/>
            <person name="Thoren M.H."/>
            <person name="Johannesson H."/>
        </authorList>
    </citation>
    <scope>NUCLEOTIDE SEQUENCE</scope>
    <source>
        <strain evidence="2">CBS 626.80</strain>
    </source>
</reference>
<reference evidence="2" key="1">
    <citation type="journal article" date="2023" name="Mol. Phylogenet. Evol.">
        <title>Genome-scale phylogeny and comparative genomics of the fungal order Sordariales.</title>
        <authorList>
            <person name="Hensen N."/>
            <person name="Bonometti L."/>
            <person name="Westerberg I."/>
            <person name="Brannstrom I.O."/>
            <person name="Guillou S."/>
            <person name="Cros-Aarteil S."/>
            <person name="Calhoun S."/>
            <person name="Haridas S."/>
            <person name="Kuo A."/>
            <person name="Mondo S."/>
            <person name="Pangilinan J."/>
            <person name="Riley R."/>
            <person name="LaButti K."/>
            <person name="Andreopoulos B."/>
            <person name="Lipzen A."/>
            <person name="Chen C."/>
            <person name="Yan M."/>
            <person name="Daum C."/>
            <person name="Ng V."/>
            <person name="Clum A."/>
            <person name="Steindorff A."/>
            <person name="Ohm R.A."/>
            <person name="Martin F."/>
            <person name="Silar P."/>
            <person name="Natvig D.O."/>
            <person name="Lalanne C."/>
            <person name="Gautier V."/>
            <person name="Ament-Velasquez S.L."/>
            <person name="Kruys A."/>
            <person name="Hutchinson M.I."/>
            <person name="Powell A.J."/>
            <person name="Barry K."/>
            <person name="Miller A.N."/>
            <person name="Grigoriev I.V."/>
            <person name="Debuchy R."/>
            <person name="Gladieux P."/>
            <person name="Hiltunen Thoren M."/>
            <person name="Johannesson H."/>
        </authorList>
    </citation>
    <scope>NUCLEOTIDE SEQUENCE</scope>
    <source>
        <strain evidence="2">CBS 626.80</strain>
    </source>
</reference>
<dbReference type="Proteomes" id="UP001303222">
    <property type="component" value="Unassembled WGS sequence"/>
</dbReference>
<gene>
    <name evidence="2" type="ORF">QBC32DRAFT_258256</name>
</gene>
<protein>
    <submittedName>
        <fullName evidence="2">Uncharacterized protein</fullName>
    </submittedName>
</protein>
<evidence type="ECO:0000313" key="3">
    <source>
        <dbReference type="Proteomes" id="UP001303222"/>
    </source>
</evidence>
<organism evidence="2 3">
    <name type="scientific">Pseudoneurospora amorphoporcata</name>
    <dbReference type="NCBI Taxonomy" id="241081"/>
    <lineage>
        <taxon>Eukaryota</taxon>
        <taxon>Fungi</taxon>
        <taxon>Dikarya</taxon>
        <taxon>Ascomycota</taxon>
        <taxon>Pezizomycotina</taxon>
        <taxon>Sordariomycetes</taxon>
        <taxon>Sordariomycetidae</taxon>
        <taxon>Sordariales</taxon>
        <taxon>Sordariaceae</taxon>
        <taxon>Pseudoneurospora</taxon>
    </lineage>
</organism>
<comment type="caution">
    <text evidence="2">The sequence shown here is derived from an EMBL/GenBank/DDBJ whole genome shotgun (WGS) entry which is preliminary data.</text>
</comment>
<dbReference type="EMBL" id="MU859109">
    <property type="protein sequence ID" value="KAK3953190.1"/>
    <property type="molecule type" value="Genomic_DNA"/>
</dbReference>
<evidence type="ECO:0000256" key="1">
    <source>
        <dbReference type="SAM" id="MobiDB-lite"/>
    </source>
</evidence>
<feature type="compositionally biased region" description="Basic and acidic residues" evidence="1">
    <location>
        <begin position="158"/>
        <end position="171"/>
    </location>
</feature>
<keyword evidence="3" id="KW-1185">Reference proteome</keyword>
<dbReference type="AlphaFoldDB" id="A0AAN6NWH3"/>
<evidence type="ECO:0000313" key="2">
    <source>
        <dbReference type="EMBL" id="KAK3953190.1"/>
    </source>
</evidence>
<name>A0AAN6NWH3_9PEZI</name>
<proteinExistence type="predicted"/>
<feature type="region of interest" description="Disordered" evidence="1">
    <location>
        <begin position="158"/>
        <end position="177"/>
    </location>
</feature>
<sequence length="226" mass="26526">MCLQVRVFYQCGCDVLPTQGYETWSCHGYTPDCYRTPNAILCFYMLANDCGRPTCQSVRNYWSWQVHVGLCGQELWRLFVQSYGTWCAAGGNNQPPPIYVDHPQAVLPYRWFPGYPRYDRPGFRFIVFEDSFPRFKAENPMPPPWPVLDVPLQHVQNHDQSHPPLDKRKFEEEEQLEGPQRLTIEQVHLHFFYRKASVGDVTFRFSVPDRRWNPTLFGVTSDNNQV</sequence>
<accession>A0AAN6NWH3</accession>